<dbReference type="InterPro" id="IPR048645">
    <property type="entry name" value="Cry1Ac-like_dom-VII"/>
</dbReference>
<feature type="domain" description="Pesticidal crystal protein" evidence="7">
    <location>
        <begin position="544"/>
        <end position="682"/>
    </location>
</feature>
<proteinExistence type="inferred from homology"/>
<dbReference type="InterPro" id="IPR005639">
    <property type="entry name" value="Pest_crys_dom_I"/>
</dbReference>
<dbReference type="InterPro" id="IPR036716">
    <property type="entry name" value="Pest_crys_N_sf"/>
</dbReference>
<evidence type="ECO:0000256" key="5">
    <source>
        <dbReference type="ARBA" id="ARBA00029653"/>
    </source>
</evidence>
<organism evidence="11">
    <name type="scientific">Bacillus thuringiensis</name>
    <dbReference type="NCBI Taxonomy" id="1428"/>
    <lineage>
        <taxon>Bacteria</taxon>
        <taxon>Bacillati</taxon>
        <taxon>Bacillota</taxon>
        <taxon>Bacilli</taxon>
        <taxon>Bacillales</taxon>
        <taxon>Bacillaceae</taxon>
        <taxon>Bacillus</taxon>
        <taxon>Bacillus cereus group</taxon>
    </lineage>
</organism>
<sequence length="1212" mass="137616">MKNVWKVILCNKCIGGKRMSPNNQNEFDIIDVPSNISVSNSFVRYPFANDPNRTLQNTNYKDFLTMSEKSNSGYLTDPEAFDDVGSAIFAGLSITAKIMDAFDVPGGDIFNGLLEIIGILWDLQDDTWEAFMEQVEVLIDQKIAEYARNLALTNLKGLENSYKLYLEALADWKQNPTSPSSQERVRTRFRDTDDSLTVFMPSFAVKGYEVPLLAVYAQAANLHLLLLRDSVAYGLGWGLSQLNVNDNYNRQVRLTGEYTNHCVSWYTTGLEKLRGSNAQSWIKFNRYRREMTVMVLDIVALFPNYDARRYPQATTTELTRLIYTDPHGYTIYSPTSQTTIPWYEYGQSFSEIENVAIQAPRLFRWAQEMQIYTKFVRHAPQESHYWSAHTFSFHHTRDNTKTTLTYGDTSDPISVGTADLSDLDIYKVSSLVASSWGSGVRLLVTKAKFEVIYTFNQLWEFNYEPPGISNFFNQWKNTDTELPIQIVDPPTFGDPNQYSHRVAYISHAPIQPYSGAFRNYGLVPVFGWSHVSVDRNNTLYADRITQIPAVKAVQLSGEPYPVVRGPGFTGGDIARLPNNPNVGLLFNSKVESPSENKRYRVRIRYACASGARAIFGGLYLPITVQFNQTMSTTTPTRYEDFQYVDVSGSFILGNTNVSFSLVPQSANQTNNLFIDKIEFIPENPALEAESDLEAAKKAVNALFTNSKDTLQIGVTDYQINQAANLIECVSDEVYPNEKRLLFDAVKEAKRLSTARNLLEDTDFHTINGGNGWTGSTGIEIVEGDILFKDRSLRLPSAREIERETYPTYIYQKIEESRLKPNTRYSLRGFIGSSQDLEIYVLRHQAYRVIKNVSDNLLPNMRPINACGGVDRCSQQKYVNNSLEVNSGLSNGIGAADSHEFSIHVDTGELNYNEDMGIWVVFKITTTDGYATVGNIELVEVETLSGEALERVQRQEKQWQGQLATRRKETETRYGPAKQAIDRLFVDFQDQQLSRSTEISDLTEAQNLVQSIPYVYNDMLPEIPGMNYTSVTELTNRLQQAWNLYDQRNSIQNGDFRNDVSNWNVTTEVNIQQMNDTSVLVIPNWDSQVSQQITVQPNRRYVLRVTARKEGNGDGYVTIRDGANHTETLTFNTCDYDGNSVYNNQPLNANNNVYTTKSSNTNSYHTNGVYHDQTSYVTKTMEFTPYTEQVWVEMSETEGVFYIDSVELIVEEM</sequence>
<evidence type="ECO:0000256" key="4">
    <source>
        <dbReference type="ARBA" id="ARBA00023026"/>
    </source>
</evidence>
<dbReference type="GO" id="GO:0090729">
    <property type="term" value="F:toxin activity"/>
    <property type="evidence" value="ECO:0007669"/>
    <property type="project" value="UniProtKB-KW"/>
</dbReference>
<evidence type="ECO:0000256" key="3">
    <source>
        <dbReference type="ARBA" id="ARBA00022969"/>
    </source>
</evidence>
<dbReference type="SUPFAM" id="SSF51096">
    <property type="entry name" value="delta-Endotoxin (insectocide), middle domain"/>
    <property type="match status" value="1"/>
</dbReference>
<evidence type="ECO:0000259" key="7">
    <source>
        <dbReference type="Pfam" id="PF03944"/>
    </source>
</evidence>
<evidence type="ECO:0000256" key="2">
    <source>
        <dbReference type="ARBA" id="ARBA00022656"/>
    </source>
</evidence>
<dbReference type="Gene3D" id="2.100.10.10">
    <property type="entry name" value="Pesticidal crystal protein, central domain"/>
    <property type="match status" value="1"/>
</dbReference>
<dbReference type="InterPro" id="IPR005638">
    <property type="entry name" value="Pest_crys_dom-III"/>
</dbReference>
<dbReference type="Pfam" id="PF17997">
    <property type="entry name" value="Cry1Ac_D5"/>
    <property type="match status" value="1"/>
</dbReference>
<dbReference type="PANTHER" id="PTHR37003">
    <property type="entry name" value="ENDOTOXIN_N DOMAIN-CONTAINING PROTEIN-RELATED"/>
    <property type="match status" value="1"/>
</dbReference>
<evidence type="ECO:0000259" key="8">
    <source>
        <dbReference type="Pfam" id="PF03945"/>
    </source>
</evidence>
<comment type="similarity">
    <text evidence="1">Belongs to the delta endotoxin family.</text>
</comment>
<keyword evidence="2" id="KW-0800">Toxin</keyword>
<dbReference type="InterPro" id="IPR036399">
    <property type="entry name" value="Pest_cryst_cen_dom_sf"/>
</dbReference>
<dbReference type="Pfam" id="PF00555">
    <property type="entry name" value="Endotoxin_M"/>
    <property type="match status" value="1"/>
</dbReference>
<dbReference type="InterPro" id="IPR041587">
    <property type="entry name" value="Cry_V"/>
</dbReference>
<feature type="domain" description="Cry1Ac-like" evidence="10">
    <location>
        <begin position="1054"/>
        <end position="1131"/>
    </location>
</feature>
<dbReference type="EMBL" id="MT905434">
    <property type="protein sequence ID" value="QOS44483.1"/>
    <property type="molecule type" value="Genomic_DNA"/>
</dbReference>
<keyword evidence="4" id="KW-0843">Virulence</keyword>
<evidence type="ECO:0000259" key="10">
    <source>
        <dbReference type="Pfam" id="PF21463"/>
    </source>
</evidence>
<dbReference type="SUPFAM" id="SSF49785">
    <property type="entry name" value="Galactose-binding domain-like"/>
    <property type="match status" value="2"/>
</dbReference>
<dbReference type="SUPFAM" id="SSF56849">
    <property type="entry name" value="delta-Endotoxin (insectocide), N-terminal domain"/>
    <property type="match status" value="1"/>
</dbReference>
<name>A0A7M1XYG0_BACTU</name>
<dbReference type="Pfam" id="PF03945">
    <property type="entry name" value="Endotoxin_N"/>
    <property type="match status" value="1"/>
</dbReference>
<dbReference type="PANTHER" id="PTHR37003:SF2">
    <property type="entry name" value="PESTICIDAL CRYSTAL PROTEIN N-TERMINAL DOMAIN-CONTAINING PROTEIN"/>
    <property type="match status" value="1"/>
</dbReference>
<dbReference type="InterPro" id="IPR038979">
    <property type="entry name" value="Pest_crys"/>
</dbReference>
<dbReference type="Gene3D" id="2.60.120.260">
    <property type="entry name" value="Galactose-binding domain-like"/>
    <property type="match status" value="2"/>
</dbReference>
<dbReference type="Pfam" id="PF21463">
    <property type="entry name" value="Cry1Ac_dom-VII"/>
    <property type="match status" value="1"/>
</dbReference>
<dbReference type="CDD" id="cd04085">
    <property type="entry name" value="delta_endotoxin_C"/>
    <property type="match status" value="1"/>
</dbReference>
<dbReference type="SMR" id="A0A7M1XYG0"/>
<evidence type="ECO:0000313" key="11">
    <source>
        <dbReference type="EMBL" id="QOS44483.1"/>
    </source>
</evidence>
<gene>
    <name evidence="11" type="primary">cry8Ia</name>
</gene>
<reference evidence="11" key="1">
    <citation type="journal article" date="2020" name="Toxins">
        <title>Characterization of Two Novel Bacillus thuringiensis Cry8 Toxins Reveal Differential Specificity of Protoxins or Activated Toxins against Chrysomeloidea Coleopteran Superfamily.</title>
        <authorList>
            <person name="Shu C."/>
            <person name="Yan G."/>
            <person name="Huang S."/>
            <person name="Geng Y."/>
            <person name="Soberon M."/>
            <person name="Bravo A."/>
            <person name="Geng L."/>
            <person name="Zhang J."/>
        </authorList>
    </citation>
    <scope>NUCLEOTIDE SEQUENCE</scope>
    <source>
        <strain evidence="11">SU4</strain>
    </source>
</reference>
<feature type="domain" description="Pesticidal crystal protein" evidence="8">
    <location>
        <begin position="126"/>
        <end position="306"/>
    </location>
</feature>
<dbReference type="GO" id="GO:0030435">
    <property type="term" value="P:sporulation resulting in formation of a cellular spore"/>
    <property type="evidence" value="ECO:0007669"/>
    <property type="project" value="UniProtKB-KW"/>
</dbReference>
<dbReference type="InterPro" id="IPR001178">
    <property type="entry name" value="Pest_cryst_dom_II"/>
</dbReference>
<evidence type="ECO:0000259" key="9">
    <source>
        <dbReference type="Pfam" id="PF17997"/>
    </source>
</evidence>
<dbReference type="Gene3D" id="1.20.190.10">
    <property type="entry name" value="Pesticidal crystal protein, N-terminal domain"/>
    <property type="match status" value="1"/>
</dbReference>
<feature type="domain" description="Pesticidal crystal protein" evidence="6">
    <location>
        <begin position="314"/>
        <end position="534"/>
    </location>
</feature>
<dbReference type="AlphaFoldDB" id="A0A7M1XYG0"/>
<protein>
    <recommendedName>
        <fullName evidence="5">Crystaline entomocidal protoxin</fullName>
    </recommendedName>
</protein>
<dbReference type="InterPro" id="IPR008979">
    <property type="entry name" value="Galactose-bd-like_sf"/>
</dbReference>
<evidence type="ECO:0000256" key="1">
    <source>
        <dbReference type="ARBA" id="ARBA00007819"/>
    </source>
</evidence>
<dbReference type="Pfam" id="PF03944">
    <property type="entry name" value="Endotoxin_C"/>
    <property type="match status" value="1"/>
</dbReference>
<dbReference type="GO" id="GO:0005102">
    <property type="term" value="F:signaling receptor binding"/>
    <property type="evidence" value="ECO:0007669"/>
    <property type="project" value="InterPro"/>
</dbReference>
<feature type="domain" description="Pesticidal crystal protein Cry" evidence="9">
    <location>
        <begin position="762"/>
        <end position="939"/>
    </location>
</feature>
<keyword evidence="3" id="KW-0749">Sporulation</keyword>
<dbReference type="GO" id="GO:0001907">
    <property type="term" value="P:symbiont-mediated killing of host cell"/>
    <property type="evidence" value="ECO:0007669"/>
    <property type="project" value="InterPro"/>
</dbReference>
<evidence type="ECO:0000259" key="6">
    <source>
        <dbReference type="Pfam" id="PF00555"/>
    </source>
</evidence>
<accession>A0A7M1XYG0</accession>